<evidence type="ECO:0000313" key="3">
    <source>
        <dbReference type="Proteomes" id="UP000286576"/>
    </source>
</evidence>
<feature type="chain" id="PRO_5019570334" description="YbjN domain-containing protein" evidence="1">
    <location>
        <begin position="24"/>
        <end position="179"/>
    </location>
</feature>
<proteinExistence type="predicted"/>
<organism evidence="2 3">
    <name type="scientific">Aurantiacibacter zhengii</name>
    <dbReference type="NCBI Taxonomy" id="2307003"/>
    <lineage>
        <taxon>Bacteria</taxon>
        <taxon>Pseudomonadati</taxon>
        <taxon>Pseudomonadota</taxon>
        <taxon>Alphaproteobacteria</taxon>
        <taxon>Sphingomonadales</taxon>
        <taxon>Erythrobacteraceae</taxon>
        <taxon>Aurantiacibacter</taxon>
    </lineage>
</organism>
<evidence type="ECO:0000313" key="2">
    <source>
        <dbReference type="EMBL" id="RIV85643.1"/>
    </source>
</evidence>
<reference evidence="2 3" key="1">
    <citation type="submission" date="2018-08" db="EMBL/GenBank/DDBJ databases">
        <title>Erythrobacter zhengii sp.nov., a bacterium isolated from deep-sea sediment.</title>
        <authorList>
            <person name="Fang C."/>
            <person name="Wu Y.-H."/>
            <person name="Sun C."/>
            <person name="Wang H."/>
            <person name="Cheng H."/>
            <person name="Meng F.-X."/>
            <person name="Wang C.-S."/>
            <person name="Xu X.-W."/>
        </authorList>
    </citation>
    <scope>NUCLEOTIDE SEQUENCE [LARGE SCALE GENOMIC DNA]</scope>
    <source>
        <strain evidence="2 3">V18</strain>
    </source>
</reference>
<dbReference type="EMBL" id="QXFL01000004">
    <property type="protein sequence ID" value="RIV85643.1"/>
    <property type="molecule type" value="Genomic_DNA"/>
</dbReference>
<dbReference type="RefSeq" id="WP_119586834.1">
    <property type="nucleotide sequence ID" value="NZ_CAWODQ010000024.1"/>
</dbReference>
<sequence>MNHRKWVLAAPFALLLGPVPALGQALPIETIDQEEHVSSLGIDTVTPALAVVVANQVAQANEDGSEFISATAANGLGFRIQFEACDETAREGCKAMLLLAVWEAFPAEFQERLSESVSAFTREQPMVSAGTLEDGSPYVARYVIADFGTPQGNLVSEFANFVQTATDFHNEVVSTTASE</sequence>
<dbReference type="AlphaFoldDB" id="A0A418NRD7"/>
<evidence type="ECO:0008006" key="4">
    <source>
        <dbReference type="Google" id="ProtNLM"/>
    </source>
</evidence>
<evidence type="ECO:0000256" key="1">
    <source>
        <dbReference type="SAM" id="SignalP"/>
    </source>
</evidence>
<protein>
    <recommendedName>
        <fullName evidence="4">YbjN domain-containing protein</fullName>
    </recommendedName>
</protein>
<dbReference type="OrthoDB" id="8478540at2"/>
<keyword evidence="3" id="KW-1185">Reference proteome</keyword>
<dbReference type="Proteomes" id="UP000286576">
    <property type="component" value="Unassembled WGS sequence"/>
</dbReference>
<comment type="caution">
    <text evidence="2">The sequence shown here is derived from an EMBL/GenBank/DDBJ whole genome shotgun (WGS) entry which is preliminary data.</text>
</comment>
<gene>
    <name evidence="2" type="ORF">D2V07_09860</name>
</gene>
<accession>A0A418NRD7</accession>
<keyword evidence="1" id="KW-0732">Signal</keyword>
<feature type="signal peptide" evidence="1">
    <location>
        <begin position="1"/>
        <end position="23"/>
    </location>
</feature>
<name>A0A418NRD7_9SPHN</name>